<evidence type="ECO:0000256" key="2">
    <source>
        <dbReference type="ARBA" id="ARBA00023004"/>
    </source>
</evidence>
<dbReference type="Pfam" id="PF01257">
    <property type="entry name" value="2Fe-2S_thioredx"/>
    <property type="match status" value="1"/>
</dbReference>
<keyword evidence="3" id="KW-0411">Iron-sulfur</keyword>
<dbReference type="Proteomes" id="UP001420932">
    <property type="component" value="Unassembled WGS sequence"/>
</dbReference>
<dbReference type="PANTHER" id="PTHR10371">
    <property type="entry name" value="NADH DEHYDROGENASE UBIQUINONE FLAVOPROTEIN 2, MITOCHONDRIAL"/>
    <property type="match status" value="1"/>
</dbReference>
<dbReference type="EMBL" id="JBBNAF010000005">
    <property type="protein sequence ID" value="KAK9142511.1"/>
    <property type="molecule type" value="Genomic_DNA"/>
</dbReference>
<dbReference type="GO" id="GO:0003954">
    <property type="term" value="F:NADH dehydrogenase activity"/>
    <property type="evidence" value="ECO:0007669"/>
    <property type="project" value="TreeGrafter"/>
</dbReference>
<name>A0AAP0PIY3_9MAGN</name>
<keyword evidence="1" id="KW-0479">Metal-binding</keyword>
<evidence type="ECO:0000313" key="5">
    <source>
        <dbReference type="Proteomes" id="UP001420932"/>
    </source>
</evidence>
<dbReference type="PANTHER" id="PTHR10371:SF3">
    <property type="entry name" value="NADH DEHYDROGENASE [UBIQUINONE] FLAVOPROTEIN 2, MITOCHONDRIAL"/>
    <property type="match status" value="1"/>
</dbReference>
<protein>
    <submittedName>
        <fullName evidence="4">Uncharacterized protein</fullName>
    </submittedName>
</protein>
<dbReference type="AlphaFoldDB" id="A0AAP0PIY3"/>
<proteinExistence type="predicted"/>
<reference evidence="4 5" key="1">
    <citation type="submission" date="2024-01" db="EMBL/GenBank/DDBJ databases">
        <title>Genome assemblies of Stephania.</title>
        <authorList>
            <person name="Yang L."/>
        </authorList>
    </citation>
    <scope>NUCLEOTIDE SEQUENCE [LARGE SCALE GENOMIC DNA]</scope>
    <source>
        <strain evidence="4">YNDBR</strain>
        <tissue evidence="4">Leaf</tissue>
    </source>
</reference>
<keyword evidence="5" id="KW-1185">Reference proteome</keyword>
<dbReference type="InterPro" id="IPR041921">
    <property type="entry name" value="NuoE_N"/>
</dbReference>
<comment type="caution">
    <text evidence="4">The sequence shown here is derived from an EMBL/GenBank/DDBJ whole genome shotgun (WGS) entry which is preliminary data.</text>
</comment>
<evidence type="ECO:0000256" key="1">
    <source>
        <dbReference type="ARBA" id="ARBA00022723"/>
    </source>
</evidence>
<gene>
    <name evidence="4" type="ORF">Syun_011911</name>
</gene>
<evidence type="ECO:0000256" key="3">
    <source>
        <dbReference type="ARBA" id="ARBA00023014"/>
    </source>
</evidence>
<dbReference type="Gene3D" id="1.10.10.1590">
    <property type="entry name" value="NADH-quinone oxidoreductase subunit E"/>
    <property type="match status" value="1"/>
</dbReference>
<dbReference type="GO" id="GO:0005739">
    <property type="term" value="C:mitochondrion"/>
    <property type="evidence" value="ECO:0007669"/>
    <property type="project" value="GOC"/>
</dbReference>
<accession>A0AAP0PIY3</accession>
<sequence length="116" mass="13121">MTSDICLSHHYSLNDVWNNSGYSVLQVAKVVQVAPIRVYEVATFYSMFNRTKEDITPKRVVEIVEMLRRGEAPPVLNLASNKSNIERRVHASIDKFAGSGLSTHCKEKAVKTWNLN</sequence>
<keyword evidence="2" id="KW-0408">Iron</keyword>
<evidence type="ECO:0000313" key="4">
    <source>
        <dbReference type="EMBL" id="KAK9142511.1"/>
    </source>
</evidence>
<organism evidence="4 5">
    <name type="scientific">Stephania yunnanensis</name>
    <dbReference type="NCBI Taxonomy" id="152371"/>
    <lineage>
        <taxon>Eukaryota</taxon>
        <taxon>Viridiplantae</taxon>
        <taxon>Streptophyta</taxon>
        <taxon>Embryophyta</taxon>
        <taxon>Tracheophyta</taxon>
        <taxon>Spermatophyta</taxon>
        <taxon>Magnoliopsida</taxon>
        <taxon>Ranunculales</taxon>
        <taxon>Menispermaceae</taxon>
        <taxon>Menispermoideae</taxon>
        <taxon>Cissampelideae</taxon>
        <taxon>Stephania</taxon>
    </lineage>
</organism>
<dbReference type="GO" id="GO:0051536">
    <property type="term" value="F:iron-sulfur cluster binding"/>
    <property type="evidence" value="ECO:0007669"/>
    <property type="project" value="UniProtKB-KW"/>
</dbReference>
<dbReference type="GO" id="GO:0006120">
    <property type="term" value="P:mitochondrial electron transport, NADH to ubiquinone"/>
    <property type="evidence" value="ECO:0007669"/>
    <property type="project" value="TreeGrafter"/>
</dbReference>
<dbReference type="GO" id="GO:0046872">
    <property type="term" value="F:metal ion binding"/>
    <property type="evidence" value="ECO:0007669"/>
    <property type="project" value="UniProtKB-KW"/>
</dbReference>